<evidence type="ECO:0008006" key="4">
    <source>
        <dbReference type="Google" id="ProtNLM"/>
    </source>
</evidence>
<evidence type="ECO:0000313" key="3">
    <source>
        <dbReference type="Proteomes" id="UP000034805"/>
    </source>
</evidence>
<gene>
    <name evidence="2" type="ORF">Z043_108703</name>
</gene>
<feature type="non-terminal residue" evidence="2">
    <location>
        <position position="180"/>
    </location>
</feature>
<evidence type="ECO:0000256" key="1">
    <source>
        <dbReference type="SAM" id="MobiDB-lite"/>
    </source>
</evidence>
<feature type="compositionally biased region" description="Basic and acidic residues" evidence="1">
    <location>
        <begin position="132"/>
        <end position="141"/>
    </location>
</feature>
<feature type="region of interest" description="Disordered" evidence="1">
    <location>
        <begin position="115"/>
        <end position="180"/>
    </location>
</feature>
<dbReference type="EMBL" id="JARO02002594">
    <property type="protein sequence ID" value="KPP72304.1"/>
    <property type="molecule type" value="Genomic_DNA"/>
</dbReference>
<accession>A0A0P7YW25</accession>
<sequence length="180" mass="19941">TVVPETPELKRPPGLTLRRVADCVVLDSDSDSDVEVLGASMMASGRSGTTLEARSGAVMVVSDEEESGDEETERKLEKLQELFPETERNQLLEVIKSTSTLDGAVATCTLRFKGDSSYSNRKRKPSRSDCGSQDKDDGDGNKKRRDSVTDDSEVEGPEPSWKNQEDMVRRLQRKFPSLDK</sequence>
<reference evidence="2 3" key="1">
    <citation type="submission" date="2015-08" db="EMBL/GenBank/DDBJ databases">
        <title>The genome of the Asian arowana (Scleropages formosus).</title>
        <authorList>
            <person name="Tan M.H."/>
            <person name="Gan H.M."/>
            <person name="Croft L.J."/>
            <person name="Austin C.M."/>
        </authorList>
    </citation>
    <scope>NUCLEOTIDE SEQUENCE [LARGE SCALE GENOMIC DNA]</scope>
    <source>
        <strain evidence="2">Aro1</strain>
    </source>
</reference>
<feature type="non-terminal residue" evidence="2">
    <location>
        <position position="1"/>
    </location>
</feature>
<protein>
    <recommendedName>
        <fullName evidence="4">CUE domain-containing protein</fullName>
    </recommendedName>
</protein>
<proteinExistence type="predicted"/>
<dbReference type="Proteomes" id="UP000034805">
    <property type="component" value="Unassembled WGS sequence"/>
</dbReference>
<name>A0A0P7YW25_SCLFO</name>
<comment type="caution">
    <text evidence="2">The sequence shown here is derived from an EMBL/GenBank/DDBJ whole genome shotgun (WGS) entry which is preliminary data.</text>
</comment>
<organism evidence="2 3">
    <name type="scientific">Scleropages formosus</name>
    <name type="common">Asian bonytongue</name>
    <name type="synonym">Osteoglossum formosum</name>
    <dbReference type="NCBI Taxonomy" id="113540"/>
    <lineage>
        <taxon>Eukaryota</taxon>
        <taxon>Metazoa</taxon>
        <taxon>Chordata</taxon>
        <taxon>Craniata</taxon>
        <taxon>Vertebrata</taxon>
        <taxon>Euteleostomi</taxon>
        <taxon>Actinopterygii</taxon>
        <taxon>Neopterygii</taxon>
        <taxon>Teleostei</taxon>
        <taxon>Osteoglossocephala</taxon>
        <taxon>Osteoglossomorpha</taxon>
        <taxon>Osteoglossiformes</taxon>
        <taxon>Osteoglossidae</taxon>
        <taxon>Scleropages</taxon>
    </lineage>
</organism>
<dbReference type="AlphaFoldDB" id="A0A0P7YW25"/>
<evidence type="ECO:0000313" key="2">
    <source>
        <dbReference type="EMBL" id="KPP72304.1"/>
    </source>
</evidence>